<dbReference type="GO" id="GO:0042796">
    <property type="term" value="P:snRNA transcription by RNA polymerase III"/>
    <property type="evidence" value="ECO:0007669"/>
    <property type="project" value="TreeGrafter"/>
</dbReference>
<dbReference type="Pfam" id="PF09808">
    <property type="entry name" value="SNAPC1"/>
    <property type="match status" value="1"/>
</dbReference>
<dbReference type="GO" id="GO:0042795">
    <property type="term" value="P:snRNA transcription by RNA polymerase II"/>
    <property type="evidence" value="ECO:0007669"/>
    <property type="project" value="TreeGrafter"/>
</dbReference>
<feature type="region of interest" description="Disordered" evidence="1">
    <location>
        <begin position="279"/>
        <end position="330"/>
    </location>
</feature>
<feature type="region of interest" description="Disordered" evidence="1">
    <location>
        <begin position="236"/>
        <end position="261"/>
    </location>
</feature>
<evidence type="ECO:0000256" key="1">
    <source>
        <dbReference type="SAM" id="MobiDB-lite"/>
    </source>
</evidence>
<keyword evidence="3" id="KW-1185">Reference proteome</keyword>
<name>A0A8X6LF81_TRICU</name>
<feature type="compositionally biased region" description="Polar residues" evidence="1">
    <location>
        <begin position="250"/>
        <end position="261"/>
    </location>
</feature>
<comment type="caution">
    <text evidence="2">The sequence shown here is derived from an EMBL/GenBank/DDBJ whole genome shotgun (WGS) entry which is preliminary data.</text>
</comment>
<proteinExistence type="predicted"/>
<dbReference type="GO" id="GO:0019185">
    <property type="term" value="C:snRNA-activating protein complex"/>
    <property type="evidence" value="ECO:0007669"/>
    <property type="project" value="TreeGrafter"/>
</dbReference>
<evidence type="ECO:0000313" key="3">
    <source>
        <dbReference type="Proteomes" id="UP000887116"/>
    </source>
</evidence>
<protein>
    <recommendedName>
        <fullName evidence="4">snRNA-activating protein complex subunit 1</fullName>
    </recommendedName>
</protein>
<accession>A0A8X6LF81</accession>
<evidence type="ECO:0000313" key="2">
    <source>
        <dbReference type="EMBL" id="GFR08621.1"/>
    </source>
</evidence>
<dbReference type="InterPro" id="IPR019188">
    <property type="entry name" value="SNAPC1"/>
</dbReference>
<gene>
    <name evidence="2" type="primary">AVEN_132207_1</name>
    <name evidence="2" type="ORF">TNCT_251131</name>
</gene>
<dbReference type="EMBL" id="BMAO01006449">
    <property type="protein sequence ID" value="GFR08621.1"/>
    <property type="molecule type" value="Genomic_DNA"/>
</dbReference>
<dbReference type="OrthoDB" id="20127at2759"/>
<sequence length="423" mass="48265">MDKVKHVAEGFLNDAEKLLCDFVKENSMDFSVFAELWKKHKFSFIYLGRPNEKELNEFTREIFHLSSKFLYSTSLLYQVGGIFLLYALYRNQILSPPVKIRILSDQFESILSLRDTVAACESRSLHYVINYLIENSFEFVAYPRLMGPISQRNSEVPHKILSECNSSIQTAMESELTEFVDSNILKEIDELYAQYVEACQSLNISALSVVKNGKFKNLSTRMDKLLKWVNKTKCVPSDPTVEKNKEPKSSPAQKTVPQTNIGSRRAQLKAFAFSGTLPFDSSTENIPTTSGSKEENESAYNNGTSDPDASVPKKRTWKSKRKMGRSRKCTTEEVDKRSEFESNPNQIKDAVVGVKRRRRRREAFRRTRRYCMDKIEGNSTQTIPSTDFLPRVQLNIDSDSGDSELSDDIDDALLLVKEGVESL</sequence>
<dbReference type="PANTHER" id="PTHR15131">
    <property type="entry name" value="SMALL NUCLEAR RNA ACTIVATING COMPLEX, POLYPEPTIDE 1"/>
    <property type="match status" value="1"/>
</dbReference>
<organism evidence="2 3">
    <name type="scientific">Trichonephila clavata</name>
    <name type="common">Joro spider</name>
    <name type="synonym">Nephila clavata</name>
    <dbReference type="NCBI Taxonomy" id="2740835"/>
    <lineage>
        <taxon>Eukaryota</taxon>
        <taxon>Metazoa</taxon>
        <taxon>Ecdysozoa</taxon>
        <taxon>Arthropoda</taxon>
        <taxon>Chelicerata</taxon>
        <taxon>Arachnida</taxon>
        <taxon>Araneae</taxon>
        <taxon>Araneomorphae</taxon>
        <taxon>Entelegynae</taxon>
        <taxon>Araneoidea</taxon>
        <taxon>Nephilidae</taxon>
        <taxon>Trichonephila</taxon>
    </lineage>
</organism>
<feature type="compositionally biased region" description="Basic residues" evidence="1">
    <location>
        <begin position="312"/>
        <end position="328"/>
    </location>
</feature>
<dbReference type="PANTHER" id="PTHR15131:SF3">
    <property type="entry name" value="SNRNA-ACTIVATING PROTEIN COMPLEX SUBUNIT 1"/>
    <property type="match status" value="1"/>
</dbReference>
<dbReference type="Proteomes" id="UP000887116">
    <property type="component" value="Unassembled WGS sequence"/>
</dbReference>
<dbReference type="GO" id="GO:0043565">
    <property type="term" value="F:sequence-specific DNA binding"/>
    <property type="evidence" value="ECO:0007669"/>
    <property type="project" value="TreeGrafter"/>
</dbReference>
<dbReference type="AlphaFoldDB" id="A0A8X6LF81"/>
<feature type="compositionally biased region" description="Polar residues" evidence="1">
    <location>
        <begin position="298"/>
        <end position="307"/>
    </location>
</feature>
<evidence type="ECO:0008006" key="4">
    <source>
        <dbReference type="Google" id="ProtNLM"/>
    </source>
</evidence>
<feature type="compositionally biased region" description="Polar residues" evidence="1">
    <location>
        <begin position="279"/>
        <end position="291"/>
    </location>
</feature>
<reference evidence="2" key="1">
    <citation type="submission" date="2020-07" db="EMBL/GenBank/DDBJ databases">
        <title>Multicomponent nature underlies the extraordinary mechanical properties of spider dragline silk.</title>
        <authorList>
            <person name="Kono N."/>
            <person name="Nakamura H."/>
            <person name="Mori M."/>
            <person name="Yoshida Y."/>
            <person name="Ohtoshi R."/>
            <person name="Malay A.D."/>
            <person name="Moran D.A.P."/>
            <person name="Tomita M."/>
            <person name="Numata K."/>
            <person name="Arakawa K."/>
        </authorList>
    </citation>
    <scope>NUCLEOTIDE SEQUENCE</scope>
</reference>